<feature type="compositionally biased region" description="Low complexity" evidence="1">
    <location>
        <begin position="84"/>
        <end position="97"/>
    </location>
</feature>
<dbReference type="GO" id="GO:0008168">
    <property type="term" value="F:methyltransferase activity"/>
    <property type="evidence" value="ECO:0007669"/>
    <property type="project" value="InterPro"/>
</dbReference>
<feature type="compositionally biased region" description="Low complexity" evidence="1">
    <location>
        <begin position="50"/>
        <end position="61"/>
    </location>
</feature>
<evidence type="ECO:0000313" key="3">
    <source>
        <dbReference type="Proteomes" id="UP000660262"/>
    </source>
</evidence>
<feature type="compositionally biased region" description="Basic and acidic residues" evidence="1">
    <location>
        <begin position="20"/>
        <end position="30"/>
    </location>
</feature>
<evidence type="ECO:0000313" key="2">
    <source>
        <dbReference type="EMBL" id="GHP06130.1"/>
    </source>
</evidence>
<dbReference type="EMBL" id="BNJQ01000012">
    <property type="protein sequence ID" value="GHP06130.1"/>
    <property type="molecule type" value="Genomic_DNA"/>
</dbReference>
<dbReference type="AlphaFoldDB" id="A0A830HJZ7"/>
<comment type="caution">
    <text evidence="2">The sequence shown here is derived from an EMBL/GenBank/DDBJ whole genome shotgun (WGS) entry which is preliminary data.</text>
</comment>
<dbReference type="PANTHER" id="PTHR39444">
    <property type="entry name" value="SITE-SPECIFIC DNA-METHYLTRANSFERASE (ADENINE-SPECIFIC)"/>
    <property type="match status" value="1"/>
</dbReference>
<dbReference type="GO" id="GO:0003676">
    <property type="term" value="F:nucleic acid binding"/>
    <property type="evidence" value="ECO:0007669"/>
    <property type="project" value="InterPro"/>
</dbReference>
<reference evidence="2" key="1">
    <citation type="submission" date="2020-10" db="EMBL/GenBank/DDBJ databases">
        <title>Unveiling of a novel bifunctional photoreceptor, Dualchrome1, isolated from a cosmopolitan green alga.</title>
        <authorList>
            <person name="Suzuki S."/>
            <person name="Kawachi M."/>
        </authorList>
    </citation>
    <scope>NUCLEOTIDE SEQUENCE</scope>
    <source>
        <strain evidence="2">NIES 2893</strain>
    </source>
</reference>
<name>A0A830HJZ7_9CHLO</name>
<dbReference type="GO" id="GO:0032259">
    <property type="term" value="P:methylation"/>
    <property type="evidence" value="ECO:0007669"/>
    <property type="project" value="InterPro"/>
</dbReference>
<dbReference type="Proteomes" id="UP000660262">
    <property type="component" value="Unassembled WGS sequence"/>
</dbReference>
<evidence type="ECO:0000256" key="1">
    <source>
        <dbReference type="SAM" id="MobiDB-lite"/>
    </source>
</evidence>
<proteinExistence type="predicted"/>
<protein>
    <submittedName>
        <fullName evidence="2">Uncharacterized protein</fullName>
    </submittedName>
</protein>
<feature type="region of interest" description="Disordered" evidence="1">
    <location>
        <begin position="1"/>
        <end position="97"/>
    </location>
</feature>
<accession>A0A830HJZ7</accession>
<dbReference type="OrthoDB" id="203687at2759"/>
<organism evidence="2 3">
    <name type="scientific">Pycnococcus provasolii</name>
    <dbReference type="NCBI Taxonomy" id="41880"/>
    <lineage>
        <taxon>Eukaryota</taxon>
        <taxon>Viridiplantae</taxon>
        <taxon>Chlorophyta</taxon>
        <taxon>Pseudoscourfieldiophyceae</taxon>
        <taxon>Pseudoscourfieldiales</taxon>
        <taxon>Pycnococcaceae</taxon>
        <taxon>Pycnococcus</taxon>
    </lineage>
</organism>
<dbReference type="InterPro" id="IPR002052">
    <property type="entry name" value="DNA_methylase_N6_adenine_CS"/>
</dbReference>
<gene>
    <name evidence="2" type="ORF">PPROV_000487700</name>
</gene>
<sequence length="372" mass="41489">MSGGVGASRAVLRKRRRKAKKDDNRAERRKAPPRQQADDDDGEGDDKRNANASTSSPANPSHVVMQKRKRKTKKDSDDKQNAKSSTSSPASSVAPPSVTVLPWECSRSDHCETPPEAVNDAARLIDAMALGGAVPTSRDSVRVYDPYFCQGASRRHLVALGFSSDNVKHEPVDCYAEWARLDGLPACDVLVTNPPFSGTHAERLFRHLHCLQTKGQCPSFLVLLPNYVYTKTFYKELYLFDDAAMRAADARRGKKAQSTARTENTPSPCCLFAPASRYAFWSPVRNAGTEEKEGKKRRHSRADLGYRSMPYHCFWYAYMRPKAGEASSAAQVRLIDAWRKVRGEEGGNLVAHYGHLPNSLKDEWDPTRVSRM</sequence>
<dbReference type="PROSITE" id="PS00092">
    <property type="entry name" value="N6_MTASE"/>
    <property type="match status" value="1"/>
</dbReference>
<dbReference type="PANTHER" id="PTHR39444:SF3">
    <property type="entry name" value="SITE-SPECIFIC DNA-METHYLTRANSFERASE (ADENINE-SPECIFIC)"/>
    <property type="match status" value="1"/>
</dbReference>
<keyword evidence="3" id="KW-1185">Reference proteome</keyword>